<proteinExistence type="predicted"/>
<feature type="compositionally biased region" description="Basic and acidic residues" evidence="1">
    <location>
        <begin position="525"/>
        <end position="537"/>
    </location>
</feature>
<dbReference type="InterPro" id="IPR001214">
    <property type="entry name" value="SET_dom"/>
</dbReference>
<dbReference type="InterPro" id="IPR046341">
    <property type="entry name" value="SET_dom_sf"/>
</dbReference>
<dbReference type="SUPFAM" id="SSF82199">
    <property type="entry name" value="SET domain"/>
    <property type="match status" value="1"/>
</dbReference>
<keyword evidence="4" id="KW-1185">Reference proteome</keyword>
<evidence type="ECO:0000256" key="1">
    <source>
        <dbReference type="SAM" id="MobiDB-lite"/>
    </source>
</evidence>
<dbReference type="CDD" id="cd20071">
    <property type="entry name" value="SET_SMYD"/>
    <property type="match status" value="1"/>
</dbReference>
<dbReference type="EMBL" id="KI965464">
    <property type="protein sequence ID" value="EUD67924.1"/>
    <property type="molecule type" value="Genomic_DNA"/>
</dbReference>
<dbReference type="AlphaFoldDB" id="W7AFV8"/>
<evidence type="ECO:0000259" key="2">
    <source>
        <dbReference type="PROSITE" id="PS50280"/>
    </source>
</evidence>
<reference evidence="3 4" key="1">
    <citation type="submission" date="2013-02" db="EMBL/GenBank/DDBJ databases">
        <title>The Genome Sequence of Plasmodium inui San Antonio 1.</title>
        <authorList>
            <consortium name="The Broad Institute Genome Sequencing Platform"/>
            <consortium name="The Broad Institute Genome Sequencing Center for Infectious Disease"/>
            <person name="Neafsey D."/>
            <person name="Cheeseman I."/>
            <person name="Volkman S."/>
            <person name="Adams J."/>
            <person name="Walker B."/>
            <person name="Young S.K."/>
            <person name="Zeng Q."/>
            <person name="Gargeya S."/>
            <person name="Fitzgerald M."/>
            <person name="Haas B."/>
            <person name="Abouelleil A."/>
            <person name="Alvarado L."/>
            <person name="Arachchi H.M."/>
            <person name="Berlin A.M."/>
            <person name="Chapman S.B."/>
            <person name="Dewar J."/>
            <person name="Goldberg J."/>
            <person name="Griggs A."/>
            <person name="Gujja S."/>
            <person name="Hansen M."/>
            <person name="Howarth C."/>
            <person name="Imamovic A."/>
            <person name="Larimer J."/>
            <person name="McCowan C."/>
            <person name="Murphy C."/>
            <person name="Neiman D."/>
            <person name="Pearson M."/>
            <person name="Priest M."/>
            <person name="Roberts A."/>
            <person name="Saif S."/>
            <person name="Shea T."/>
            <person name="Sisk P."/>
            <person name="Sykes S."/>
            <person name="Wortman J."/>
            <person name="Nusbaum C."/>
            <person name="Birren B."/>
        </authorList>
    </citation>
    <scope>NUCLEOTIDE SEQUENCE [LARGE SCALE GENOMIC DNA]</scope>
    <source>
        <strain evidence="3 4">San Antonio 1</strain>
    </source>
</reference>
<dbReference type="Proteomes" id="UP000030640">
    <property type="component" value="Unassembled WGS sequence"/>
</dbReference>
<dbReference type="Pfam" id="PF00856">
    <property type="entry name" value="SET"/>
    <property type="match status" value="1"/>
</dbReference>
<feature type="region of interest" description="Disordered" evidence="1">
    <location>
        <begin position="774"/>
        <end position="805"/>
    </location>
</feature>
<dbReference type="RefSeq" id="XP_008815361.1">
    <property type="nucleotide sequence ID" value="XM_008817139.1"/>
</dbReference>
<gene>
    <name evidence="3" type="ORF">C922_01536</name>
</gene>
<feature type="compositionally biased region" description="Basic and acidic residues" evidence="1">
    <location>
        <begin position="248"/>
        <end position="258"/>
    </location>
</feature>
<feature type="compositionally biased region" description="Basic residues" evidence="1">
    <location>
        <begin position="538"/>
        <end position="547"/>
    </location>
</feature>
<dbReference type="PANTHER" id="PTHR12197">
    <property type="entry name" value="HISTONE-LYSINE N-METHYLTRANSFERASE SMYD"/>
    <property type="match status" value="1"/>
</dbReference>
<feature type="region of interest" description="Disordered" evidence="1">
    <location>
        <begin position="476"/>
        <end position="500"/>
    </location>
</feature>
<dbReference type="InterPro" id="IPR050869">
    <property type="entry name" value="H3K4_H4K5_MeTrfase"/>
</dbReference>
<dbReference type="PANTHER" id="PTHR12197:SF292">
    <property type="entry name" value="SET DOMAIN-CONTAINING PROTEIN"/>
    <property type="match status" value="1"/>
</dbReference>
<evidence type="ECO:0000313" key="4">
    <source>
        <dbReference type="Proteomes" id="UP000030640"/>
    </source>
</evidence>
<evidence type="ECO:0000313" key="3">
    <source>
        <dbReference type="EMBL" id="EUD67924.1"/>
    </source>
</evidence>
<feature type="region of interest" description="Disordered" evidence="1">
    <location>
        <begin position="230"/>
        <end position="258"/>
    </location>
</feature>
<sequence>MANNPNEVEFCSRVIKWQGKNDECNNNQRNESSPKVWFDYYNDVVRDDLKDVEANTLFNMKRHMLTKKIYPKNKNSALLLHNPFDFNLKRTHHGNEGKGHSSVRSAHSNVGTERKKNFLFEDFVWNNELKRYVKLEQVDRGQHRKHGKNSGTPRGGFNCGNSTRRSNSCVGLDNRAGTISHQRESGTSQAKYTRLRSERGVVGCQQKNGPVAIPAPPVEAPSVWGGDHPRIPHKKYRSEHPSVNPNGHPKERHGDDTSAHQSVYYSAAPNSYRSACPNEYYNANLNSYMSVYPNEHQSAHHNIHHRGDPTADPSAFLAAYQRGYHSAEPSTYTSSNYNAAVLTYPKAPTPDVAHQIEENLKRMILSKSQALKNDTMRNNHGENILMVQDEKTGRVKIVANKRIEIGQVIFIEECVLETSIQLEHLWDTFNSLDNEKRRKLDKICEYMNMGRENKSGAHKHAGVAAAIPTAVAKEELPKSVGRMTGSGAHTTGQGDGRAPRVISYCRSGENTHEKYTGRIAHRTSTRRDIQDSREEKKKKSTNGKKNGKTNGKFVHDLIKFETFTDILKNSFISPKDKTEIMLFQYASLLSHSCFPNASYSYIDINKICFISMRTINMYEEITISLIDELYASIQHRRSKLNEIKNDTCFCNRCSQIMDEERHILCPLCKYSYVRKEADLKYGRNSYHNGGRNTIPWGDESQASSVGAPQGRAIQTAEQTHKQVMSIHQNKVGTNSGTSPWECTPFTEEKVHLQKEVNKRPYLSSDGGEGGMGYYSGTPNKMGGITKKNTRKTGINSDDEPSMCSVSKMDKEQSSMYTQNRMPNARIISPGEDPPNWGEAPVGQFNMLRFERGLNIANIMMLIWNTQNERNEIGCCKFHNNEELWICDTCGEAVSSCALPVESEENFTKEYKRLRDIISSNQFDRDYNVEGSLNTIERSLVYIIGILGEKHWLYASFNYLMADFCFSVCCYSSDESNWDRYLLKGFNSFQNFLWFIQTRCAHSIHTDLVPLVLKFFLVCIYTCNYKTLYEFARSGFLELIRQKYGPWNIPFMCLYLAFQMCYAHINGTLPICREILLVLADMTRVRLFGELPR</sequence>
<accession>W7AFV8</accession>
<organism evidence="3 4">
    <name type="scientific">Plasmodium inui San Antonio 1</name>
    <dbReference type="NCBI Taxonomy" id="1237626"/>
    <lineage>
        <taxon>Eukaryota</taxon>
        <taxon>Sar</taxon>
        <taxon>Alveolata</taxon>
        <taxon>Apicomplexa</taxon>
        <taxon>Aconoidasida</taxon>
        <taxon>Haemosporida</taxon>
        <taxon>Plasmodiidae</taxon>
        <taxon>Plasmodium</taxon>
        <taxon>Plasmodium (Plasmodium)</taxon>
    </lineage>
</organism>
<dbReference type="GeneID" id="20036810"/>
<protein>
    <recommendedName>
        <fullName evidence="2">SET domain-containing protein</fullName>
    </recommendedName>
</protein>
<name>W7AFV8_9APIC</name>
<feature type="domain" description="SET" evidence="2">
    <location>
        <begin position="382"/>
        <end position="626"/>
    </location>
</feature>
<dbReference type="OrthoDB" id="1028014at2759"/>
<dbReference type="Gene3D" id="2.170.270.10">
    <property type="entry name" value="SET domain"/>
    <property type="match status" value="1"/>
</dbReference>
<feature type="region of interest" description="Disordered" evidence="1">
    <location>
        <begin position="513"/>
        <end position="550"/>
    </location>
</feature>
<dbReference type="VEuPathDB" id="PlasmoDB:C922_01536"/>
<feature type="region of interest" description="Disordered" evidence="1">
    <location>
        <begin position="140"/>
        <end position="166"/>
    </location>
</feature>
<dbReference type="PROSITE" id="PS50280">
    <property type="entry name" value="SET"/>
    <property type="match status" value="1"/>
</dbReference>